<comment type="caution">
    <text evidence="1">The sequence shown here is derived from an EMBL/GenBank/DDBJ whole genome shotgun (WGS) entry which is preliminary data.</text>
</comment>
<name>A0A0F9I2E5_9ZZZZ</name>
<reference evidence="1" key="1">
    <citation type="journal article" date="2015" name="Nature">
        <title>Complex archaea that bridge the gap between prokaryotes and eukaryotes.</title>
        <authorList>
            <person name="Spang A."/>
            <person name="Saw J.H."/>
            <person name="Jorgensen S.L."/>
            <person name="Zaremba-Niedzwiedzka K."/>
            <person name="Martijn J."/>
            <person name="Lind A.E."/>
            <person name="van Eijk R."/>
            <person name="Schleper C."/>
            <person name="Guy L."/>
            <person name="Ettema T.J."/>
        </authorList>
    </citation>
    <scope>NUCLEOTIDE SEQUENCE</scope>
</reference>
<dbReference type="EMBL" id="LAZR01013475">
    <property type="protein sequence ID" value="KKM21801.1"/>
    <property type="molecule type" value="Genomic_DNA"/>
</dbReference>
<sequence length="206" mass="24390">MRDLSAIKNELIELIKSHGPLAIPEIAHIISEDPILFLKTTLDITSLKIIKKKIKLELRELVKEQKIKHFECDSGYKIRYGMPNPHLDRYIPMRVKPKIILKKCDECLAFIITLSNKIKHISCFFCNSRDQSDDANIYFLNYDDRKFILYQNFFLGVFDNGKIRLPFKNNKTHEPEFFIALKKFNKKIKSYRTNKYLKLNLKEYVG</sequence>
<evidence type="ECO:0000313" key="1">
    <source>
        <dbReference type="EMBL" id="KKM21801.1"/>
    </source>
</evidence>
<organism evidence="1">
    <name type="scientific">marine sediment metagenome</name>
    <dbReference type="NCBI Taxonomy" id="412755"/>
    <lineage>
        <taxon>unclassified sequences</taxon>
        <taxon>metagenomes</taxon>
        <taxon>ecological metagenomes</taxon>
    </lineage>
</organism>
<proteinExistence type="predicted"/>
<dbReference type="AlphaFoldDB" id="A0A0F9I2E5"/>
<gene>
    <name evidence="1" type="ORF">LCGC14_1631760</name>
</gene>
<accession>A0A0F9I2E5</accession>
<protein>
    <submittedName>
        <fullName evidence="1">Uncharacterized protein</fullName>
    </submittedName>
</protein>